<name>A0ACB0Y7H5_MELEN</name>
<sequence>MSLIFISRLSFLPLIISYFFIIVVQSQQKQFAPSRPKSQQFNPPQQQAQKFMSAPQCRCKDLDECAAEIQKLVEKCKTEPKCEAHLKKIGNVQKIRQCLADEQKQMEKLEQCVEKKVGGPIGCTNDLHPKNLTVPIIPEMEMMDNRRRKRSLLLLSENSVKFSGCSPSLPELRKKRGTLPPLPATQEAGHAPPELSDYLMCVDQCAVKAASPNSAPKLCATREGNMNCAFKLKCALAPPDDRQQKAFDDCEQQMQFTPPKRLKKSCECLKAAGVKIVCPK</sequence>
<keyword evidence="2" id="KW-1185">Reference proteome</keyword>
<evidence type="ECO:0000313" key="2">
    <source>
        <dbReference type="Proteomes" id="UP001497535"/>
    </source>
</evidence>
<dbReference type="Proteomes" id="UP001497535">
    <property type="component" value="Unassembled WGS sequence"/>
</dbReference>
<organism evidence="1 2">
    <name type="scientific">Meloidogyne enterolobii</name>
    <name type="common">Root-knot nematode worm</name>
    <name type="synonym">Meloidogyne mayaguensis</name>
    <dbReference type="NCBI Taxonomy" id="390850"/>
    <lineage>
        <taxon>Eukaryota</taxon>
        <taxon>Metazoa</taxon>
        <taxon>Ecdysozoa</taxon>
        <taxon>Nematoda</taxon>
        <taxon>Chromadorea</taxon>
        <taxon>Rhabditida</taxon>
        <taxon>Tylenchina</taxon>
        <taxon>Tylenchomorpha</taxon>
        <taxon>Tylenchoidea</taxon>
        <taxon>Meloidogynidae</taxon>
        <taxon>Meloidogyninae</taxon>
        <taxon>Meloidogyne</taxon>
    </lineage>
</organism>
<dbReference type="EMBL" id="CAVMJV010000008">
    <property type="protein sequence ID" value="CAK5035751.1"/>
    <property type="molecule type" value="Genomic_DNA"/>
</dbReference>
<proteinExistence type="predicted"/>
<reference evidence="1" key="1">
    <citation type="submission" date="2023-11" db="EMBL/GenBank/DDBJ databases">
        <authorList>
            <person name="Poullet M."/>
        </authorList>
    </citation>
    <scope>NUCLEOTIDE SEQUENCE</scope>
    <source>
        <strain evidence="1">E1834</strain>
    </source>
</reference>
<evidence type="ECO:0000313" key="1">
    <source>
        <dbReference type="EMBL" id="CAK5035751.1"/>
    </source>
</evidence>
<protein>
    <submittedName>
        <fullName evidence="1">Uncharacterized protein</fullName>
    </submittedName>
</protein>
<gene>
    <name evidence="1" type="ORF">MENTE1834_LOCUS8803</name>
</gene>
<accession>A0ACB0Y7H5</accession>
<comment type="caution">
    <text evidence="1">The sequence shown here is derived from an EMBL/GenBank/DDBJ whole genome shotgun (WGS) entry which is preliminary data.</text>
</comment>